<dbReference type="AlphaFoldDB" id="A0A1I4Q7G1"/>
<keyword evidence="2" id="KW-1185">Reference proteome</keyword>
<gene>
    <name evidence="1" type="ORF">SAMN05421863_102517</name>
</gene>
<dbReference type="EMBL" id="FOUB01000025">
    <property type="protein sequence ID" value="SFM35987.1"/>
    <property type="molecule type" value="Genomic_DNA"/>
</dbReference>
<organism evidence="1 2">
    <name type="scientific">Nitrosomonas communis</name>
    <dbReference type="NCBI Taxonomy" id="44574"/>
    <lineage>
        <taxon>Bacteria</taxon>
        <taxon>Pseudomonadati</taxon>
        <taxon>Pseudomonadota</taxon>
        <taxon>Betaproteobacteria</taxon>
        <taxon>Nitrosomonadales</taxon>
        <taxon>Nitrosomonadaceae</taxon>
        <taxon>Nitrosomonas</taxon>
    </lineage>
</organism>
<proteinExistence type="predicted"/>
<sequence length="85" mass="9584">MKRTVIIKLRSSTVGTRAIVTEKLSLGEEISYEYLCYRCDPIMGGEWKNETTRVLATDEINKLLNDSARAASQLHLYNTARMTGS</sequence>
<reference evidence="2" key="1">
    <citation type="submission" date="2016-10" db="EMBL/GenBank/DDBJ databases">
        <authorList>
            <person name="Varghese N."/>
            <person name="Submissions S."/>
        </authorList>
    </citation>
    <scope>NUCLEOTIDE SEQUENCE [LARGE SCALE GENOMIC DNA]</scope>
    <source>
        <strain evidence="2">Nm44</strain>
    </source>
</reference>
<accession>A0A1I4Q7G1</accession>
<evidence type="ECO:0000313" key="1">
    <source>
        <dbReference type="EMBL" id="SFM35987.1"/>
    </source>
</evidence>
<name>A0A1I4Q7G1_9PROT</name>
<protein>
    <submittedName>
        <fullName evidence="1">Uncharacterized protein</fullName>
    </submittedName>
</protein>
<evidence type="ECO:0000313" key="2">
    <source>
        <dbReference type="Proteomes" id="UP000183287"/>
    </source>
</evidence>
<dbReference type="Proteomes" id="UP000183287">
    <property type="component" value="Unassembled WGS sequence"/>
</dbReference>
<dbReference type="RefSeq" id="WP_074905520.1">
    <property type="nucleotide sequence ID" value="NZ_FOUB01000025.1"/>
</dbReference>